<evidence type="ECO:0000256" key="9">
    <source>
        <dbReference type="PROSITE-ProRule" id="PRU10100"/>
    </source>
</evidence>
<evidence type="ECO:0000259" key="11">
    <source>
        <dbReference type="Pfam" id="PF17763"/>
    </source>
</evidence>
<dbReference type="Pfam" id="PF12796">
    <property type="entry name" value="Ank_2"/>
    <property type="match status" value="2"/>
</dbReference>
<dbReference type="SMART" id="SM00870">
    <property type="entry name" value="Asparaginase"/>
    <property type="match status" value="1"/>
</dbReference>
<proteinExistence type="inferred from homology"/>
<dbReference type="PRINTS" id="PR00139">
    <property type="entry name" value="ASNGLNASE"/>
</dbReference>
<feature type="repeat" description="ANK" evidence="7">
    <location>
        <begin position="457"/>
        <end position="489"/>
    </location>
</feature>
<dbReference type="Gene3D" id="3.40.50.40">
    <property type="match status" value="1"/>
</dbReference>
<dbReference type="SUPFAM" id="SSF48403">
    <property type="entry name" value="Ankyrin repeat"/>
    <property type="match status" value="1"/>
</dbReference>
<evidence type="ECO:0000256" key="1">
    <source>
        <dbReference type="ARBA" id="ARBA00012920"/>
    </source>
</evidence>
<dbReference type="SMART" id="SM00248">
    <property type="entry name" value="ANK"/>
    <property type="match status" value="5"/>
</dbReference>
<evidence type="ECO:0000313" key="13">
    <source>
        <dbReference type="Proteomes" id="UP001163046"/>
    </source>
</evidence>
<dbReference type="SFLD" id="SFLDS00057">
    <property type="entry name" value="Glutaminase/Asparaginase"/>
    <property type="match status" value="1"/>
</dbReference>
<feature type="binding site" evidence="6">
    <location>
        <position position="108"/>
    </location>
    <ligand>
        <name>substrate</name>
    </ligand>
</feature>
<dbReference type="PROSITE" id="PS51732">
    <property type="entry name" value="ASN_GLN_ASE_3"/>
    <property type="match status" value="1"/>
</dbReference>
<dbReference type="PANTHER" id="PTHR11707:SF28">
    <property type="entry name" value="60 KDA LYSOPHOSPHOLIPASE"/>
    <property type="match status" value="1"/>
</dbReference>
<dbReference type="InterPro" id="IPR006033">
    <property type="entry name" value="AsnA_fam"/>
</dbReference>
<dbReference type="NCBIfam" id="TIGR00519">
    <property type="entry name" value="asnASE_I"/>
    <property type="match status" value="1"/>
</dbReference>
<dbReference type="FunFam" id="3.40.50.1170:FF:000003">
    <property type="entry name" value="60 kDa lysophospholipase"/>
    <property type="match status" value="1"/>
</dbReference>
<evidence type="ECO:0000256" key="4">
    <source>
        <dbReference type="ARBA" id="ARBA00023043"/>
    </source>
</evidence>
<evidence type="ECO:0000256" key="3">
    <source>
        <dbReference type="ARBA" id="ARBA00022801"/>
    </source>
</evidence>
<feature type="repeat" description="ANK" evidence="7">
    <location>
        <begin position="556"/>
        <end position="588"/>
    </location>
</feature>
<keyword evidence="13" id="KW-1185">Reference proteome</keyword>
<dbReference type="SUPFAM" id="SSF53774">
    <property type="entry name" value="Glutaminase/Asparaginase"/>
    <property type="match status" value="1"/>
</dbReference>
<feature type="domain" description="L-asparaginase N-terminal" evidence="10">
    <location>
        <begin position="14"/>
        <end position="241"/>
    </location>
</feature>
<dbReference type="PIRSF" id="PIRSF001220">
    <property type="entry name" value="L-ASNase_gatD"/>
    <property type="match status" value="1"/>
</dbReference>
<evidence type="ECO:0000256" key="2">
    <source>
        <dbReference type="ARBA" id="ARBA00022737"/>
    </source>
</evidence>
<dbReference type="InterPro" id="IPR020827">
    <property type="entry name" value="Asparaginase/glutaminase_AS1"/>
</dbReference>
<comment type="similarity">
    <text evidence="5">In the N-terminal section; belongs to the asparaginase 1 family.</text>
</comment>
<reference evidence="12" key="1">
    <citation type="submission" date="2023-01" db="EMBL/GenBank/DDBJ databases">
        <title>Genome assembly of the deep-sea coral Lophelia pertusa.</title>
        <authorList>
            <person name="Herrera S."/>
            <person name="Cordes E."/>
        </authorList>
    </citation>
    <scope>NUCLEOTIDE SEQUENCE</scope>
    <source>
        <strain evidence="12">USNM1676648</strain>
        <tissue evidence="12">Polyp</tissue>
    </source>
</reference>
<comment type="caution">
    <text evidence="12">The sequence shown here is derived from an EMBL/GenBank/DDBJ whole genome shotgun (WGS) entry which is preliminary data.</text>
</comment>
<dbReference type="InterPro" id="IPR027475">
    <property type="entry name" value="Asparaginase/glutaminase_AS2"/>
</dbReference>
<dbReference type="InterPro" id="IPR027474">
    <property type="entry name" value="L-asparaginase_N"/>
</dbReference>
<feature type="binding site" evidence="6">
    <location>
        <begin position="139"/>
        <end position="140"/>
    </location>
    <ligand>
        <name>substrate</name>
    </ligand>
</feature>
<evidence type="ECO:0000256" key="7">
    <source>
        <dbReference type="PROSITE-ProRule" id="PRU00023"/>
    </source>
</evidence>
<dbReference type="InterPro" id="IPR041725">
    <property type="entry name" value="L-asparaginase_I"/>
</dbReference>
<name>A0A9W9ZEJ9_9CNID</name>
<gene>
    <name evidence="12" type="ORF">OS493_012732</name>
</gene>
<feature type="domain" description="Asparaginase/glutaminase C-terminal" evidence="11">
    <location>
        <begin position="260"/>
        <end position="374"/>
    </location>
</feature>
<feature type="active site" evidence="8">
    <location>
        <position position="23"/>
    </location>
</feature>
<dbReference type="PROSITE" id="PS00144">
    <property type="entry name" value="ASN_GLN_ASE_1"/>
    <property type="match status" value="1"/>
</dbReference>
<evidence type="ECO:0000259" key="10">
    <source>
        <dbReference type="Pfam" id="PF00710"/>
    </source>
</evidence>
<dbReference type="PROSITE" id="PS50297">
    <property type="entry name" value="ANK_REP_REGION"/>
    <property type="match status" value="2"/>
</dbReference>
<keyword evidence="2" id="KW-0677">Repeat</keyword>
<dbReference type="PROSITE" id="PS50088">
    <property type="entry name" value="ANK_REPEAT"/>
    <property type="match status" value="2"/>
</dbReference>
<dbReference type="InterPro" id="IPR006034">
    <property type="entry name" value="Asparaginase/glutaminase-like"/>
</dbReference>
<feature type="active site" evidence="9">
    <location>
        <position position="139"/>
    </location>
</feature>
<dbReference type="InterPro" id="IPR037152">
    <property type="entry name" value="L-asparaginase_N_sf"/>
</dbReference>
<dbReference type="InterPro" id="IPR036770">
    <property type="entry name" value="Ankyrin_rpt-contain_sf"/>
</dbReference>
<dbReference type="InterPro" id="IPR040919">
    <property type="entry name" value="Asparaginase_C"/>
</dbReference>
<dbReference type="CDD" id="cd08963">
    <property type="entry name" value="L-asparaginase_I"/>
    <property type="match status" value="1"/>
</dbReference>
<dbReference type="Pfam" id="PF00710">
    <property type="entry name" value="Asparaginase"/>
    <property type="match status" value="1"/>
</dbReference>
<dbReference type="Gene3D" id="3.40.50.1170">
    <property type="entry name" value="L-asparaginase, N-terminal domain"/>
    <property type="match status" value="1"/>
</dbReference>
<dbReference type="FunFam" id="3.40.50.40:FF:000001">
    <property type="entry name" value="L-asparaginase 1"/>
    <property type="match status" value="1"/>
</dbReference>
<organism evidence="12 13">
    <name type="scientific">Desmophyllum pertusum</name>
    <dbReference type="NCBI Taxonomy" id="174260"/>
    <lineage>
        <taxon>Eukaryota</taxon>
        <taxon>Metazoa</taxon>
        <taxon>Cnidaria</taxon>
        <taxon>Anthozoa</taxon>
        <taxon>Hexacorallia</taxon>
        <taxon>Scleractinia</taxon>
        <taxon>Caryophylliina</taxon>
        <taxon>Caryophylliidae</taxon>
        <taxon>Desmophyllum</taxon>
    </lineage>
</organism>
<dbReference type="PIRSF" id="PIRSF500176">
    <property type="entry name" value="L_ASNase"/>
    <property type="match status" value="1"/>
</dbReference>
<accession>A0A9W9ZEJ9</accession>
<dbReference type="AlphaFoldDB" id="A0A9W9ZEJ9"/>
<dbReference type="InterPro" id="IPR002110">
    <property type="entry name" value="Ankyrin_rpt"/>
</dbReference>
<dbReference type="Gene3D" id="1.25.40.20">
    <property type="entry name" value="Ankyrin repeat-containing domain"/>
    <property type="match status" value="3"/>
</dbReference>
<dbReference type="PROSITE" id="PS00917">
    <property type="entry name" value="ASN_GLN_ASE_2"/>
    <property type="match status" value="1"/>
</dbReference>
<evidence type="ECO:0000256" key="5">
    <source>
        <dbReference type="ARBA" id="ARBA00061199"/>
    </source>
</evidence>
<sequence>MESSTMTKEKRETRVLVLYTGGTIGMKKMDGGYQPKTGFLQSQIKRLPMLYDEEYTKVDLIERSTAARCENINNAENTPLLEELAMPISSHGVRVLYYIKEYNPIKDSSNMTISDWIEIALDIKDNYKNYDGFVVIHGTDTMAYSVSALSFMLENLGKSVVFTGSQVPIYEQRNDGRDNLLGALVIAGHYVIPEVTLYFAGSLYRGNRSTKVSAGSFDAFDSPNLPPLVTMKVKIEVQWDAIFRSNNGSKFSVHTNMNPNIGLLRIFPGITAETVRAFLKPPMLGVVLQTYGCGNAPNNRDDLITEIKKATRRDVLIINCTQCLHGPVVDQYATGKVLMDAGVIPGSDMTPEAALTKLSYVLGKTELSFNQKQELIRNNIRGELTVAHTKEQFSLKDNSFIAAVASSLQISSSKEMKYIRQALLPVLMSCATSAGNVKTLEELLNQGADVNATTDYDGRTALHIACVEGNSEAVKFLLQHGASTQVRDRFKSSPLDDAIKFRHKELVKTLRKAGAQLMKTSMESAVELCRLAAKNRVEDLLVWQLAGVDLNACDYDKRTPLHVAVCRNNAETVAFLLEHGVNPYLRDVFGSTPLDNAKSYELENIVNMLEEYSSPVQQLN</sequence>
<dbReference type="EMBL" id="MU826355">
    <property type="protein sequence ID" value="KAJ7379970.1"/>
    <property type="molecule type" value="Genomic_DNA"/>
</dbReference>
<dbReference type="Pfam" id="PF17763">
    <property type="entry name" value="Asparaginase_C"/>
    <property type="match status" value="1"/>
</dbReference>
<evidence type="ECO:0000313" key="12">
    <source>
        <dbReference type="EMBL" id="KAJ7379970.1"/>
    </source>
</evidence>
<keyword evidence="4 7" id="KW-0040">ANK repeat</keyword>
<keyword evidence="3" id="KW-0378">Hydrolase</keyword>
<protein>
    <recommendedName>
        <fullName evidence="1">asparaginase</fullName>
        <ecNumber evidence="1">3.5.1.1</ecNumber>
    </recommendedName>
</protein>
<dbReference type="PANTHER" id="PTHR11707">
    <property type="entry name" value="L-ASPARAGINASE"/>
    <property type="match status" value="1"/>
</dbReference>
<dbReference type="Proteomes" id="UP001163046">
    <property type="component" value="Unassembled WGS sequence"/>
</dbReference>
<evidence type="ECO:0000256" key="8">
    <source>
        <dbReference type="PROSITE-ProRule" id="PRU10099"/>
    </source>
</evidence>
<dbReference type="InterPro" id="IPR027473">
    <property type="entry name" value="L-asparaginase_C"/>
</dbReference>
<dbReference type="InterPro" id="IPR036152">
    <property type="entry name" value="Asp/glu_Ase-like_sf"/>
</dbReference>
<dbReference type="EC" id="3.5.1.1" evidence="1"/>
<dbReference type="OrthoDB" id="542841at2759"/>
<evidence type="ECO:0000256" key="6">
    <source>
        <dbReference type="PIRSR" id="PIRSR001220-2"/>
    </source>
</evidence>
<dbReference type="GO" id="GO:0004067">
    <property type="term" value="F:asparaginase activity"/>
    <property type="evidence" value="ECO:0007669"/>
    <property type="project" value="UniProtKB-UniRule"/>
</dbReference>
<dbReference type="GO" id="GO:0006528">
    <property type="term" value="P:asparagine metabolic process"/>
    <property type="evidence" value="ECO:0007669"/>
    <property type="project" value="UniProtKB-ARBA"/>
</dbReference>